<feature type="transmembrane region" description="Helical" evidence="7">
    <location>
        <begin position="249"/>
        <end position="266"/>
    </location>
</feature>
<comment type="similarity">
    <text evidence="2">Belongs to the EamA transporter family.</text>
</comment>
<dbReference type="GO" id="GO:0005886">
    <property type="term" value="C:plasma membrane"/>
    <property type="evidence" value="ECO:0007669"/>
    <property type="project" value="UniProtKB-SubCell"/>
</dbReference>
<evidence type="ECO:0000256" key="4">
    <source>
        <dbReference type="ARBA" id="ARBA00022692"/>
    </source>
</evidence>
<name>A0A7Y9LFC9_9ACTN</name>
<dbReference type="Proteomes" id="UP000569914">
    <property type="component" value="Unassembled WGS sequence"/>
</dbReference>
<comment type="subcellular location">
    <subcellularLocation>
        <location evidence="1">Cell membrane</location>
        <topology evidence="1">Multi-pass membrane protein</topology>
    </subcellularLocation>
</comment>
<dbReference type="InterPro" id="IPR037185">
    <property type="entry name" value="EmrE-like"/>
</dbReference>
<dbReference type="InterPro" id="IPR000620">
    <property type="entry name" value="EamA_dom"/>
</dbReference>
<dbReference type="EMBL" id="JACCBU010000001">
    <property type="protein sequence ID" value="NYE74835.1"/>
    <property type="molecule type" value="Genomic_DNA"/>
</dbReference>
<evidence type="ECO:0000256" key="2">
    <source>
        <dbReference type="ARBA" id="ARBA00007362"/>
    </source>
</evidence>
<feature type="domain" description="EamA" evidence="8">
    <location>
        <begin position="13"/>
        <end position="145"/>
    </location>
</feature>
<feature type="transmembrane region" description="Helical" evidence="7">
    <location>
        <begin position="42"/>
        <end position="61"/>
    </location>
</feature>
<evidence type="ECO:0000259" key="8">
    <source>
        <dbReference type="Pfam" id="PF00892"/>
    </source>
</evidence>
<sequence>MKRGGRGTTLAFVALIAMTAAWGSTFFMIGDIVTRIPVPDLLAVRFGIAALALILLAAPTIGRPNGLRVDRRILRDGALLGLLYGGAQLLQTFGLAHTAASVSGFITGLYVVATPLLGALILRTRISPLTWVAVGLATAGLGILSLNATANGLGPVGYGELLTLASAVVYAGHILALSRLSKPGDALGLTAVQLVVITVLCTSFALPGGIQLPATGTDWAIVLYIAVVAGSLTMLLQTWAQARIEPTRAAVIMAGEPIWAAGFAVALGGESITWRMLAGGFAIVAAMYLTELAPRLRRRGTTPRTEAEPAVTERT</sequence>
<dbReference type="RefSeq" id="WP_312879546.1">
    <property type="nucleotide sequence ID" value="NZ_JACCBU010000001.1"/>
</dbReference>
<evidence type="ECO:0000256" key="1">
    <source>
        <dbReference type="ARBA" id="ARBA00004651"/>
    </source>
</evidence>
<feature type="transmembrane region" description="Helical" evidence="7">
    <location>
        <begin position="272"/>
        <end position="289"/>
    </location>
</feature>
<gene>
    <name evidence="9" type="ORF">BKA15_006164</name>
</gene>
<dbReference type="Pfam" id="PF00892">
    <property type="entry name" value="EamA"/>
    <property type="match status" value="2"/>
</dbReference>
<dbReference type="InterPro" id="IPR051258">
    <property type="entry name" value="Diverse_Substrate_Transporter"/>
</dbReference>
<dbReference type="SUPFAM" id="SSF103481">
    <property type="entry name" value="Multidrug resistance efflux transporter EmrE"/>
    <property type="match status" value="2"/>
</dbReference>
<feature type="transmembrane region" description="Helical" evidence="7">
    <location>
        <begin position="156"/>
        <end position="175"/>
    </location>
</feature>
<comment type="caution">
    <text evidence="9">The sequence shown here is derived from an EMBL/GenBank/DDBJ whole genome shotgun (WGS) entry which is preliminary data.</text>
</comment>
<keyword evidence="6 7" id="KW-0472">Membrane</keyword>
<feature type="transmembrane region" description="Helical" evidence="7">
    <location>
        <begin position="219"/>
        <end position="237"/>
    </location>
</feature>
<keyword evidence="10" id="KW-1185">Reference proteome</keyword>
<feature type="domain" description="EamA" evidence="8">
    <location>
        <begin position="158"/>
        <end position="290"/>
    </location>
</feature>
<evidence type="ECO:0000256" key="3">
    <source>
        <dbReference type="ARBA" id="ARBA00022475"/>
    </source>
</evidence>
<keyword evidence="5 7" id="KW-1133">Transmembrane helix</keyword>
<dbReference type="PANTHER" id="PTHR42920:SF5">
    <property type="entry name" value="EAMA DOMAIN-CONTAINING PROTEIN"/>
    <property type="match status" value="1"/>
</dbReference>
<organism evidence="9 10">
    <name type="scientific">Microlunatus parietis</name>
    <dbReference type="NCBI Taxonomy" id="682979"/>
    <lineage>
        <taxon>Bacteria</taxon>
        <taxon>Bacillati</taxon>
        <taxon>Actinomycetota</taxon>
        <taxon>Actinomycetes</taxon>
        <taxon>Propionibacteriales</taxon>
        <taxon>Propionibacteriaceae</taxon>
        <taxon>Microlunatus</taxon>
    </lineage>
</organism>
<proteinExistence type="inferred from homology"/>
<evidence type="ECO:0000256" key="5">
    <source>
        <dbReference type="ARBA" id="ARBA00022989"/>
    </source>
</evidence>
<accession>A0A7Y9LFC9</accession>
<reference evidence="9 10" key="1">
    <citation type="submission" date="2020-07" db="EMBL/GenBank/DDBJ databases">
        <title>Sequencing the genomes of 1000 actinobacteria strains.</title>
        <authorList>
            <person name="Klenk H.-P."/>
        </authorList>
    </citation>
    <scope>NUCLEOTIDE SEQUENCE [LARGE SCALE GENOMIC DNA]</scope>
    <source>
        <strain evidence="9 10">DSM 22083</strain>
    </source>
</reference>
<feature type="transmembrane region" description="Helical" evidence="7">
    <location>
        <begin position="102"/>
        <end position="122"/>
    </location>
</feature>
<evidence type="ECO:0000313" key="9">
    <source>
        <dbReference type="EMBL" id="NYE74835.1"/>
    </source>
</evidence>
<dbReference type="AlphaFoldDB" id="A0A7Y9LFC9"/>
<protein>
    <submittedName>
        <fullName evidence="9">Drug/metabolite transporter (DMT)-like permease</fullName>
    </submittedName>
</protein>
<evidence type="ECO:0000256" key="6">
    <source>
        <dbReference type="ARBA" id="ARBA00023136"/>
    </source>
</evidence>
<evidence type="ECO:0000313" key="10">
    <source>
        <dbReference type="Proteomes" id="UP000569914"/>
    </source>
</evidence>
<keyword evidence="3" id="KW-1003">Cell membrane</keyword>
<dbReference type="PANTHER" id="PTHR42920">
    <property type="entry name" value="OS03G0707200 PROTEIN-RELATED"/>
    <property type="match status" value="1"/>
</dbReference>
<keyword evidence="4 7" id="KW-0812">Transmembrane</keyword>
<feature type="transmembrane region" description="Helical" evidence="7">
    <location>
        <begin position="129"/>
        <end position="150"/>
    </location>
</feature>
<evidence type="ECO:0000256" key="7">
    <source>
        <dbReference type="SAM" id="Phobius"/>
    </source>
</evidence>
<feature type="transmembrane region" description="Helical" evidence="7">
    <location>
        <begin position="73"/>
        <end position="90"/>
    </location>
</feature>
<feature type="transmembrane region" description="Helical" evidence="7">
    <location>
        <begin position="187"/>
        <end position="207"/>
    </location>
</feature>